<dbReference type="InterPro" id="IPR001163">
    <property type="entry name" value="Sm_dom_euk/arc"/>
</dbReference>
<sequence>MDINSATDLLKIALQEKVKVYITDGSEIIGWLIAYDEQQNLVLKNATTKYLGIEKHFQTLFIRANNLKFLSKLDLSKEM</sequence>
<dbReference type="SUPFAM" id="SSF50182">
    <property type="entry name" value="Sm-like ribonucleoproteins"/>
    <property type="match status" value="1"/>
</dbReference>
<accession>A0AA86Q5Z9</accession>
<reference evidence="3" key="1">
    <citation type="submission" date="2023-06" db="EMBL/GenBank/DDBJ databases">
        <authorList>
            <person name="Kurt Z."/>
        </authorList>
    </citation>
    <scope>NUCLEOTIDE SEQUENCE</scope>
</reference>
<dbReference type="AlphaFoldDB" id="A0AA86Q5Z9"/>
<organism evidence="3">
    <name type="scientific">Hexamita inflata</name>
    <dbReference type="NCBI Taxonomy" id="28002"/>
    <lineage>
        <taxon>Eukaryota</taxon>
        <taxon>Metamonada</taxon>
        <taxon>Diplomonadida</taxon>
        <taxon>Hexamitidae</taxon>
        <taxon>Hexamitinae</taxon>
        <taxon>Hexamita</taxon>
    </lineage>
</organism>
<evidence type="ECO:0000313" key="4">
    <source>
        <dbReference type="EMBL" id="CAI9964064.1"/>
    </source>
</evidence>
<dbReference type="InterPro" id="IPR047575">
    <property type="entry name" value="Sm"/>
</dbReference>
<protein>
    <submittedName>
        <fullName evidence="3">LSM domain-containing protein</fullName>
    </submittedName>
    <submittedName>
        <fullName evidence="5">LSM_domain-containing protein</fullName>
    </submittedName>
</protein>
<comment type="caution">
    <text evidence="3">The sequence shown here is derived from an EMBL/GenBank/DDBJ whole genome shotgun (WGS) entry which is preliminary data.</text>
</comment>
<evidence type="ECO:0000313" key="7">
    <source>
        <dbReference type="EMBL" id="CAL6101071.1"/>
    </source>
</evidence>
<dbReference type="EMBL" id="CAXDID020000538">
    <property type="protein sequence ID" value="CAL6101071.1"/>
    <property type="molecule type" value="Genomic_DNA"/>
</dbReference>
<evidence type="ECO:0000313" key="6">
    <source>
        <dbReference type="EMBL" id="CAL6079982.1"/>
    </source>
</evidence>
<dbReference type="SMART" id="SM00651">
    <property type="entry name" value="Sm"/>
    <property type="match status" value="1"/>
</dbReference>
<dbReference type="EMBL" id="CATOUU010000826">
    <property type="protein sequence ID" value="CAI9951848.1"/>
    <property type="molecule type" value="Genomic_DNA"/>
</dbReference>
<dbReference type="Proteomes" id="UP001642409">
    <property type="component" value="Unassembled WGS sequence"/>
</dbReference>
<dbReference type="Pfam" id="PF01423">
    <property type="entry name" value="LSM"/>
    <property type="match status" value="1"/>
</dbReference>
<feature type="domain" description="Sm" evidence="1">
    <location>
        <begin position="5"/>
        <end position="76"/>
    </location>
</feature>
<dbReference type="EMBL" id="CATOUU010000972">
    <property type="protein sequence ID" value="CAI9964064.1"/>
    <property type="molecule type" value="Genomic_DNA"/>
</dbReference>
<dbReference type="CDD" id="cd00600">
    <property type="entry name" value="Sm_like"/>
    <property type="match status" value="1"/>
</dbReference>
<evidence type="ECO:0000313" key="3">
    <source>
        <dbReference type="EMBL" id="CAI9951848.1"/>
    </source>
</evidence>
<reference evidence="5 8" key="2">
    <citation type="submission" date="2024-07" db="EMBL/GenBank/DDBJ databases">
        <authorList>
            <person name="Akdeniz Z."/>
        </authorList>
    </citation>
    <scope>NUCLEOTIDE SEQUENCE [LARGE SCALE GENOMIC DNA]</scope>
</reference>
<gene>
    <name evidence="5" type="ORF">HINF_LOCUS14794</name>
    <name evidence="2" type="ORF">HINF_LOCUS22901</name>
    <name evidence="3" type="ORF">HINF_LOCUS39493</name>
    <name evidence="4" type="ORF">HINF_LOCUS51709</name>
    <name evidence="6" type="ORF">HINF_LOCUS59648</name>
    <name evidence="7" type="ORF">HINF_LOCUS70885</name>
</gene>
<keyword evidence="8" id="KW-1185">Reference proteome</keyword>
<dbReference type="GO" id="GO:0003723">
    <property type="term" value="F:RNA binding"/>
    <property type="evidence" value="ECO:0007669"/>
    <property type="project" value="InterPro"/>
</dbReference>
<dbReference type="InterPro" id="IPR010920">
    <property type="entry name" value="LSM_dom_sf"/>
</dbReference>
<proteinExistence type="predicted"/>
<dbReference type="EMBL" id="CAXDID020000343">
    <property type="protein sequence ID" value="CAL6079982.1"/>
    <property type="molecule type" value="Genomic_DNA"/>
</dbReference>
<dbReference type="EMBL" id="CATOUU010000598">
    <property type="protein sequence ID" value="CAI9935256.1"/>
    <property type="molecule type" value="Genomic_DNA"/>
</dbReference>
<name>A0AA86Q5Z9_9EUKA</name>
<dbReference type="Gene3D" id="2.30.30.100">
    <property type="match status" value="1"/>
</dbReference>
<evidence type="ECO:0000313" key="2">
    <source>
        <dbReference type="EMBL" id="CAI9935256.1"/>
    </source>
</evidence>
<dbReference type="EMBL" id="CAXDID020000035">
    <property type="protein sequence ID" value="CAL5996507.1"/>
    <property type="molecule type" value="Genomic_DNA"/>
</dbReference>
<evidence type="ECO:0000313" key="5">
    <source>
        <dbReference type="EMBL" id="CAL5996507.1"/>
    </source>
</evidence>
<dbReference type="PROSITE" id="PS52002">
    <property type="entry name" value="SM"/>
    <property type="match status" value="1"/>
</dbReference>
<evidence type="ECO:0000313" key="8">
    <source>
        <dbReference type="Proteomes" id="UP001642409"/>
    </source>
</evidence>
<evidence type="ECO:0000259" key="1">
    <source>
        <dbReference type="PROSITE" id="PS52002"/>
    </source>
</evidence>